<dbReference type="RefSeq" id="WP_106987309.1">
    <property type="nucleotide sequence ID" value="NZ_JAJDKR010000002.1"/>
</dbReference>
<dbReference type="InterPro" id="IPR007627">
    <property type="entry name" value="RNA_pol_sigma70_r2"/>
</dbReference>
<evidence type="ECO:0000256" key="5">
    <source>
        <dbReference type="ARBA" id="ARBA00023163"/>
    </source>
</evidence>
<dbReference type="InterPro" id="IPR014284">
    <property type="entry name" value="RNA_pol_sigma-70_dom"/>
</dbReference>
<dbReference type="GO" id="GO:0016987">
    <property type="term" value="F:sigma factor activity"/>
    <property type="evidence" value="ECO:0007669"/>
    <property type="project" value="UniProtKB-KW"/>
</dbReference>
<dbReference type="SUPFAM" id="SSF88946">
    <property type="entry name" value="Sigma2 domain of RNA polymerase sigma factors"/>
    <property type="match status" value="1"/>
</dbReference>
<dbReference type="GO" id="GO:0003677">
    <property type="term" value="F:DNA binding"/>
    <property type="evidence" value="ECO:0007669"/>
    <property type="project" value="UniProtKB-KW"/>
</dbReference>
<dbReference type="Proteomes" id="UP000241201">
    <property type="component" value="Unassembled WGS sequence"/>
</dbReference>
<comment type="caution">
    <text evidence="10">The sequence shown here is derived from an EMBL/GenBank/DDBJ whole genome shotgun (WGS) entry which is preliminary data.</text>
</comment>
<protein>
    <recommendedName>
        <fullName evidence="6">RNA polymerase sigma factor</fullName>
    </recommendedName>
</protein>
<evidence type="ECO:0000259" key="7">
    <source>
        <dbReference type="PROSITE" id="PS00715"/>
    </source>
</evidence>
<organism evidence="10 11">
    <name type="scientific">Faecalibacillus faecis</name>
    <dbReference type="NCBI Taxonomy" id="1982628"/>
    <lineage>
        <taxon>Bacteria</taxon>
        <taxon>Bacillati</taxon>
        <taxon>Bacillota</taxon>
        <taxon>Erysipelotrichia</taxon>
        <taxon>Erysipelotrichales</taxon>
        <taxon>Coprobacillaceae</taxon>
        <taxon>Faecalibacillus</taxon>
    </lineage>
</organism>
<reference evidence="9" key="3">
    <citation type="submission" date="2021-10" db="EMBL/GenBank/DDBJ databases">
        <title>Collection of gut derived symbiotic bacterial strains cultured from healthy donors.</title>
        <authorList>
            <person name="Lin H."/>
            <person name="Littmann E."/>
            <person name="Kohout C."/>
            <person name="Pamer E.G."/>
        </authorList>
    </citation>
    <scope>NUCLEOTIDE SEQUENCE</scope>
    <source>
        <strain evidence="9">DFI.4.48</strain>
    </source>
</reference>
<evidence type="ECO:0000256" key="1">
    <source>
        <dbReference type="ARBA" id="ARBA00007788"/>
    </source>
</evidence>
<proteinExistence type="inferred from homology"/>
<dbReference type="PRINTS" id="PR00046">
    <property type="entry name" value="SIGMA70FCT"/>
</dbReference>
<evidence type="ECO:0000256" key="4">
    <source>
        <dbReference type="ARBA" id="ARBA00023125"/>
    </source>
</evidence>
<dbReference type="PIRSF" id="PIRSF000770">
    <property type="entry name" value="RNA_pol_sigma-SigE/K"/>
    <property type="match status" value="1"/>
</dbReference>
<dbReference type="GeneID" id="77470108"/>
<dbReference type="Gene3D" id="1.10.10.10">
    <property type="entry name" value="Winged helix-like DNA-binding domain superfamily/Winged helix DNA-binding domain"/>
    <property type="match status" value="1"/>
</dbReference>
<dbReference type="InterPro" id="IPR013324">
    <property type="entry name" value="RNA_pol_sigma_r3/r4-like"/>
</dbReference>
<dbReference type="NCBIfam" id="NF004471">
    <property type="entry name" value="PRK05803.1"/>
    <property type="match status" value="1"/>
</dbReference>
<keyword evidence="11" id="KW-1185">Reference proteome</keyword>
<feature type="domain" description="RNA polymerase sigma-70" evidence="8">
    <location>
        <begin position="193"/>
        <end position="219"/>
    </location>
</feature>
<dbReference type="PANTHER" id="PTHR30376">
    <property type="entry name" value="SIGMA FACTOR RPOH HEAT SHOCK RELATED"/>
    <property type="match status" value="1"/>
</dbReference>
<dbReference type="InterPro" id="IPR013325">
    <property type="entry name" value="RNA_pol_sigma_r2"/>
</dbReference>
<dbReference type="EMBL" id="PYLP01000002">
    <property type="protein sequence ID" value="PST41795.1"/>
    <property type="molecule type" value="Genomic_DNA"/>
</dbReference>
<evidence type="ECO:0000256" key="3">
    <source>
        <dbReference type="ARBA" id="ARBA00023082"/>
    </source>
</evidence>
<dbReference type="Pfam" id="PF04542">
    <property type="entry name" value="Sigma70_r2"/>
    <property type="match status" value="1"/>
</dbReference>
<dbReference type="PANTHER" id="PTHR30376:SF3">
    <property type="entry name" value="RNA POLYMERASE SIGMA FACTOR RPOH"/>
    <property type="match status" value="1"/>
</dbReference>
<dbReference type="PROSITE" id="PS00716">
    <property type="entry name" value="SIGMA70_2"/>
    <property type="match status" value="1"/>
</dbReference>
<dbReference type="InterPro" id="IPR050813">
    <property type="entry name" value="Sigma-70_Factor"/>
</dbReference>
<gene>
    <name evidence="9" type="primary">sigK</name>
    <name evidence="10" type="ORF">C7U55_03185</name>
    <name evidence="9" type="ORF">LJD69_00185</name>
</gene>
<name>A0A2T3G2M0_9FIRM</name>
<sequence length="230" mass="26878">MFSLLLALLNNAYFISYIKSKTFDLPLSAKEERFYLEKKEQGDKNARDLLIEKNLRLVAHIAKKYNNNKDLQEDLISIGTIGLIKAIDSYSLDKKTKLATYASKCIENEILMHLRKNKKLNLEVSLNEVIGVDRDGSEIVLEELIDNKEKPIIDQIYQKDNIDTFLNIFHILTPKEQDILSKRYGLNNYDKMTQNEIAREYHISRSYVSRIEKKALIKLLKCYINKEKDD</sequence>
<dbReference type="NCBIfam" id="TIGR02937">
    <property type="entry name" value="sigma70-ECF"/>
    <property type="match status" value="1"/>
</dbReference>
<accession>A0A2T3G2M0</accession>
<reference evidence="10" key="2">
    <citation type="journal article" date="2019" name="Int. J. Syst. Evol. Microbiol.">
        <title>Faecalibacillus intestinalis gen. nov., sp. nov. and Faecalibacillus faecis sp. nov., isolated from human faeces.</title>
        <authorList>
            <person name="Seo B."/>
            <person name="Jeon K."/>
            <person name="Baek I."/>
            <person name="Lee Y.M."/>
            <person name="Baek K."/>
            <person name="Ko G."/>
        </authorList>
    </citation>
    <scope>NUCLEOTIDE SEQUENCE</scope>
    <source>
        <strain evidence="10">SNUG30370</strain>
    </source>
</reference>
<evidence type="ECO:0000313" key="11">
    <source>
        <dbReference type="Proteomes" id="UP000241201"/>
    </source>
</evidence>
<evidence type="ECO:0000256" key="2">
    <source>
        <dbReference type="ARBA" id="ARBA00023015"/>
    </source>
</evidence>
<dbReference type="EMBL" id="JAJDKZ010000001">
    <property type="protein sequence ID" value="MCB8609010.1"/>
    <property type="molecule type" value="Genomic_DNA"/>
</dbReference>
<evidence type="ECO:0000256" key="6">
    <source>
        <dbReference type="RuleBase" id="RU362124"/>
    </source>
</evidence>
<feature type="domain" description="RNA polymerase sigma-70" evidence="7">
    <location>
        <begin position="74"/>
        <end position="87"/>
    </location>
</feature>
<keyword evidence="2 6" id="KW-0805">Transcription regulation</keyword>
<comment type="similarity">
    <text evidence="1 6">Belongs to the sigma-70 factor family.</text>
</comment>
<keyword evidence="5 6" id="KW-0804">Transcription</keyword>
<dbReference type="InterPro" id="IPR000943">
    <property type="entry name" value="RNA_pol_sigma70"/>
</dbReference>
<comment type="function">
    <text evidence="6">Sigma factors are initiation factors that promote the attachment of RNA polymerase to specific initiation sites and are then released.</text>
</comment>
<evidence type="ECO:0000259" key="8">
    <source>
        <dbReference type="PROSITE" id="PS00716"/>
    </source>
</evidence>
<dbReference type="Pfam" id="PF04545">
    <property type="entry name" value="Sigma70_r4"/>
    <property type="match status" value="1"/>
</dbReference>
<evidence type="ECO:0000313" key="9">
    <source>
        <dbReference type="EMBL" id="MCB8609010.1"/>
    </source>
</evidence>
<dbReference type="SUPFAM" id="SSF88659">
    <property type="entry name" value="Sigma3 and sigma4 domains of RNA polymerase sigma factors"/>
    <property type="match status" value="1"/>
</dbReference>
<dbReference type="Proteomes" id="UP001198439">
    <property type="component" value="Unassembled WGS sequence"/>
</dbReference>
<dbReference type="InterPro" id="IPR036388">
    <property type="entry name" value="WH-like_DNA-bd_sf"/>
</dbReference>
<keyword evidence="3 6" id="KW-0731">Sigma factor</keyword>
<evidence type="ECO:0000313" key="10">
    <source>
        <dbReference type="EMBL" id="PST41795.1"/>
    </source>
</evidence>
<dbReference type="AlphaFoldDB" id="A0A2T3G2M0"/>
<dbReference type="GO" id="GO:0006352">
    <property type="term" value="P:DNA-templated transcription initiation"/>
    <property type="evidence" value="ECO:0007669"/>
    <property type="project" value="InterPro"/>
</dbReference>
<keyword evidence="4 6" id="KW-0238">DNA-binding</keyword>
<dbReference type="CDD" id="cd06171">
    <property type="entry name" value="Sigma70_r4"/>
    <property type="match status" value="1"/>
</dbReference>
<dbReference type="PROSITE" id="PS00715">
    <property type="entry name" value="SIGMA70_1"/>
    <property type="match status" value="1"/>
</dbReference>
<dbReference type="Gene3D" id="1.20.120.1810">
    <property type="match status" value="1"/>
</dbReference>
<dbReference type="InterPro" id="IPR007630">
    <property type="entry name" value="RNA_pol_sigma70_r4"/>
</dbReference>
<reference evidence="11" key="1">
    <citation type="submission" date="2018-03" db="EMBL/GenBank/DDBJ databases">
        <title>Lachnoclostridium SNUG30370 gen.nov., sp.nov., isolated from human faeces.</title>
        <authorList>
            <person name="Seo B."/>
            <person name="Jeon K."/>
            <person name="Ko G."/>
        </authorList>
    </citation>
    <scope>NUCLEOTIDE SEQUENCE [LARGE SCALE GENOMIC DNA]</scope>
    <source>
        <strain evidence="11">SNUG30370</strain>
    </source>
</reference>